<gene>
    <name evidence="1" type="ORF">W97_05093</name>
</gene>
<dbReference type="HOGENOM" id="CLU_2108879_0_0_1"/>
<dbReference type="OrthoDB" id="2590011at2759"/>
<keyword evidence="2" id="KW-1185">Reference proteome</keyword>
<dbReference type="AlphaFoldDB" id="R7YVZ6"/>
<dbReference type="GeneID" id="19902404"/>
<evidence type="ECO:0000313" key="2">
    <source>
        <dbReference type="Proteomes" id="UP000016924"/>
    </source>
</evidence>
<sequence length="115" mass="13295">MLTLSSHVYSHAPQEHIPPENPWNLPYAEIEKLVQFSEALNLQDEITPVQAWQNLKSHIKSEFLHDAVLRELKRDLARLVICYGFGAVLNVTQFWDSVKRVVGSRNLRHGTELHQ</sequence>
<name>R7YVZ6_CONA1</name>
<dbReference type="RefSeq" id="XP_007781168.1">
    <property type="nucleotide sequence ID" value="XM_007782978.1"/>
</dbReference>
<dbReference type="Proteomes" id="UP000016924">
    <property type="component" value="Unassembled WGS sequence"/>
</dbReference>
<dbReference type="EMBL" id="JH767576">
    <property type="protein sequence ID" value="EON65851.1"/>
    <property type="molecule type" value="Genomic_DNA"/>
</dbReference>
<protein>
    <submittedName>
        <fullName evidence="1">Uncharacterized protein</fullName>
    </submittedName>
</protein>
<proteinExistence type="predicted"/>
<accession>R7YVZ6</accession>
<reference evidence="2" key="1">
    <citation type="submission" date="2012-06" db="EMBL/GenBank/DDBJ databases">
        <title>The genome sequence of Coniosporium apollinis CBS 100218.</title>
        <authorList>
            <consortium name="The Broad Institute Genome Sequencing Platform"/>
            <person name="Cuomo C."/>
            <person name="Gorbushina A."/>
            <person name="Noack S."/>
            <person name="Walker B."/>
            <person name="Young S.K."/>
            <person name="Zeng Q."/>
            <person name="Gargeya S."/>
            <person name="Fitzgerald M."/>
            <person name="Haas B."/>
            <person name="Abouelleil A."/>
            <person name="Alvarado L."/>
            <person name="Arachchi H.M."/>
            <person name="Berlin A.M."/>
            <person name="Chapman S.B."/>
            <person name="Goldberg J."/>
            <person name="Griggs A."/>
            <person name="Gujja S."/>
            <person name="Hansen M."/>
            <person name="Howarth C."/>
            <person name="Imamovic A."/>
            <person name="Larimer J."/>
            <person name="McCowan C."/>
            <person name="Montmayeur A."/>
            <person name="Murphy C."/>
            <person name="Neiman D."/>
            <person name="Pearson M."/>
            <person name="Priest M."/>
            <person name="Roberts A."/>
            <person name="Saif S."/>
            <person name="Shea T."/>
            <person name="Sisk P."/>
            <person name="Sykes S."/>
            <person name="Wortman J."/>
            <person name="Nusbaum C."/>
            <person name="Birren B."/>
        </authorList>
    </citation>
    <scope>NUCLEOTIDE SEQUENCE [LARGE SCALE GENOMIC DNA]</scope>
    <source>
        <strain evidence="2">CBS 100218</strain>
    </source>
</reference>
<evidence type="ECO:0000313" key="1">
    <source>
        <dbReference type="EMBL" id="EON65851.1"/>
    </source>
</evidence>
<organism evidence="1 2">
    <name type="scientific">Coniosporium apollinis (strain CBS 100218)</name>
    <name type="common">Rock-inhabiting black yeast</name>
    <dbReference type="NCBI Taxonomy" id="1168221"/>
    <lineage>
        <taxon>Eukaryota</taxon>
        <taxon>Fungi</taxon>
        <taxon>Dikarya</taxon>
        <taxon>Ascomycota</taxon>
        <taxon>Pezizomycotina</taxon>
        <taxon>Dothideomycetes</taxon>
        <taxon>Dothideomycetes incertae sedis</taxon>
        <taxon>Coniosporium</taxon>
    </lineage>
</organism>
<dbReference type="STRING" id="1168221.R7YVZ6"/>